<evidence type="ECO:0000313" key="7">
    <source>
        <dbReference type="EMBL" id="WZU63022.1"/>
    </source>
</evidence>
<keyword evidence="3" id="KW-0238">DNA-binding</keyword>
<sequence length="295" mass="32184">MTRTPKKSRGLGRGLSALMSDVTTEEGAQAPAKRPDLIVPIERVQPNPDQPRRTFAEAALDELASSIAEKGIIQPLIVRLSPNDPEIFEIVAGERRWRAAQRAKLHEIPVLLRDYDDTEVLEIAIIENIQRADLNPVDEAAGYKQLMDRFGHTQDKLASALGKSRSHIANLLRLLTLPDEVQTYLVSGQLSAGHARALVGNDQAAALAREIIQRRLSVRETEKLVKKGPATKKRSISKGSDAKDADTIQIENELSATLGMKVTIDHPAGSEGGKMVIGYNSLDQLDDLLRALSGG</sequence>
<dbReference type="Pfam" id="PF17762">
    <property type="entry name" value="HTH_ParB"/>
    <property type="match status" value="1"/>
</dbReference>
<dbReference type="PANTHER" id="PTHR33375">
    <property type="entry name" value="CHROMOSOME-PARTITIONING PROTEIN PARB-RELATED"/>
    <property type="match status" value="1"/>
</dbReference>
<keyword evidence="2" id="KW-0159">Chromosome partition</keyword>
<evidence type="ECO:0000256" key="4">
    <source>
        <dbReference type="ARBA" id="ARBA00025472"/>
    </source>
</evidence>
<dbReference type="Proteomes" id="UP001451782">
    <property type="component" value="Chromosome"/>
</dbReference>
<dbReference type="FunFam" id="1.10.10.2830:FF:000001">
    <property type="entry name" value="Chromosome partitioning protein ParB"/>
    <property type="match status" value="1"/>
</dbReference>
<dbReference type="SUPFAM" id="SSF110849">
    <property type="entry name" value="ParB/Sulfiredoxin"/>
    <property type="match status" value="1"/>
</dbReference>
<dbReference type="Gene3D" id="1.10.10.2830">
    <property type="match status" value="1"/>
</dbReference>
<protein>
    <submittedName>
        <fullName evidence="7">ParB/RepB/Spo0J family partition protein</fullName>
    </submittedName>
</protein>
<evidence type="ECO:0000313" key="8">
    <source>
        <dbReference type="Proteomes" id="UP001451782"/>
    </source>
</evidence>
<dbReference type="SUPFAM" id="SSF109709">
    <property type="entry name" value="KorB DNA-binding domain-like"/>
    <property type="match status" value="1"/>
</dbReference>
<dbReference type="InterPro" id="IPR057240">
    <property type="entry name" value="ParB_dimer_C"/>
</dbReference>
<evidence type="ECO:0000256" key="2">
    <source>
        <dbReference type="ARBA" id="ARBA00022829"/>
    </source>
</evidence>
<dbReference type="InterPro" id="IPR003115">
    <property type="entry name" value="ParB_N"/>
</dbReference>
<dbReference type="GO" id="GO:0045881">
    <property type="term" value="P:positive regulation of sporulation resulting in formation of a cellular spore"/>
    <property type="evidence" value="ECO:0007669"/>
    <property type="project" value="TreeGrafter"/>
</dbReference>
<feature type="region of interest" description="Disordered" evidence="5">
    <location>
        <begin position="1"/>
        <end position="35"/>
    </location>
</feature>
<dbReference type="FunFam" id="3.90.1530.30:FF:000001">
    <property type="entry name" value="Chromosome partitioning protein ParB"/>
    <property type="match status" value="1"/>
</dbReference>
<comment type="similarity">
    <text evidence="1">Belongs to the ParB family.</text>
</comment>
<feature type="domain" description="ParB-like N-terminal" evidence="6">
    <location>
        <begin position="37"/>
        <end position="129"/>
    </location>
</feature>
<dbReference type="AlphaFoldDB" id="A0AAN0M5W0"/>
<comment type="function">
    <text evidence="4">Involved in chromosome partition. Localize to both poles of the predivisional cell following completion of DNA replication. Binds to the DNA origin of replication.</text>
</comment>
<dbReference type="InterPro" id="IPR036086">
    <property type="entry name" value="ParB/Sulfiredoxin_sf"/>
</dbReference>
<evidence type="ECO:0000259" key="6">
    <source>
        <dbReference type="SMART" id="SM00470"/>
    </source>
</evidence>
<dbReference type="Gene3D" id="3.90.1530.30">
    <property type="match status" value="1"/>
</dbReference>
<dbReference type="InterPro" id="IPR041468">
    <property type="entry name" value="HTH_ParB/Spo0J"/>
</dbReference>
<evidence type="ECO:0000256" key="1">
    <source>
        <dbReference type="ARBA" id="ARBA00006295"/>
    </source>
</evidence>
<proteinExistence type="inferred from homology"/>
<dbReference type="GO" id="GO:0007059">
    <property type="term" value="P:chromosome segregation"/>
    <property type="evidence" value="ECO:0007669"/>
    <property type="project" value="UniProtKB-KW"/>
</dbReference>
<name>A0AAN0M5W0_9RHOB</name>
<organism evidence="7 8">
    <name type="scientific">Yoonia algicola</name>
    <dbReference type="NCBI Taxonomy" id="3137368"/>
    <lineage>
        <taxon>Bacteria</taxon>
        <taxon>Pseudomonadati</taxon>
        <taxon>Pseudomonadota</taxon>
        <taxon>Alphaproteobacteria</taxon>
        <taxon>Rhodobacterales</taxon>
        <taxon>Paracoccaceae</taxon>
        <taxon>Yoonia</taxon>
    </lineage>
</organism>
<evidence type="ECO:0000256" key="3">
    <source>
        <dbReference type="ARBA" id="ARBA00023125"/>
    </source>
</evidence>
<reference evidence="7 8" key="1">
    <citation type="submission" date="2024-04" db="EMBL/GenBank/DDBJ databases">
        <title>Phylogenomic analyses of a clade within the roseobacter group suggest taxonomic reassignments of species of the genera Aestuariivita, Citreicella, Loktanella, Nautella, Pelagibaca, Ruegeria, Thalassobius, Thiobacimonas and Tropicibacter, and the proposal o.</title>
        <authorList>
            <person name="Jeon C.O."/>
        </authorList>
    </citation>
    <scope>NUCLEOTIDE SEQUENCE [LARGE SCALE GENOMIC DNA]</scope>
    <source>
        <strain evidence="7 8">G8-12</strain>
    </source>
</reference>
<dbReference type="CDD" id="cd16393">
    <property type="entry name" value="SPO0J_N"/>
    <property type="match status" value="1"/>
</dbReference>
<dbReference type="KEGG" id="yag:AABB28_14310"/>
<keyword evidence="8" id="KW-1185">Reference proteome</keyword>
<dbReference type="InterPro" id="IPR004437">
    <property type="entry name" value="ParB/RepB/Spo0J"/>
</dbReference>
<dbReference type="RefSeq" id="WP_342069419.1">
    <property type="nucleotide sequence ID" value="NZ_CP151762.1"/>
</dbReference>
<dbReference type="Pfam" id="PF02195">
    <property type="entry name" value="ParB_N"/>
    <property type="match status" value="1"/>
</dbReference>
<dbReference type="GO" id="GO:0005694">
    <property type="term" value="C:chromosome"/>
    <property type="evidence" value="ECO:0007669"/>
    <property type="project" value="TreeGrafter"/>
</dbReference>
<accession>A0AAN0M5W0</accession>
<dbReference type="Pfam" id="PF23552">
    <property type="entry name" value="ParB_C"/>
    <property type="match status" value="1"/>
</dbReference>
<dbReference type="InterPro" id="IPR050336">
    <property type="entry name" value="Chromosome_partition/occlusion"/>
</dbReference>
<dbReference type="GO" id="GO:0003677">
    <property type="term" value="F:DNA binding"/>
    <property type="evidence" value="ECO:0007669"/>
    <property type="project" value="UniProtKB-KW"/>
</dbReference>
<dbReference type="SMART" id="SM00470">
    <property type="entry name" value="ParB"/>
    <property type="match status" value="1"/>
</dbReference>
<gene>
    <name evidence="7" type="ORF">AABB28_14310</name>
</gene>
<dbReference type="NCBIfam" id="TIGR00180">
    <property type="entry name" value="parB_part"/>
    <property type="match status" value="1"/>
</dbReference>
<feature type="compositionally biased region" description="Basic residues" evidence="5">
    <location>
        <begin position="1"/>
        <end position="10"/>
    </location>
</feature>
<dbReference type="PANTHER" id="PTHR33375:SF1">
    <property type="entry name" value="CHROMOSOME-PARTITIONING PROTEIN PARB-RELATED"/>
    <property type="match status" value="1"/>
</dbReference>
<dbReference type="EMBL" id="CP151762">
    <property type="protein sequence ID" value="WZU63022.1"/>
    <property type="molecule type" value="Genomic_DNA"/>
</dbReference>
<evidence type="ECO:0000256" key="5">
    <source>
        <dbReference type="SAM" id="MobiDB-lite"/>
    </source>
</evidence>